<dbReference type="AlphaFoldDB" id="X0W6E5"/>
<dbReference type="EMBL" id="BARS01032193">
    <property type="protein sequence ID" value="GAG26449.1"/>
    <property type="molecule type" value="Genomic_DNA"/>
</dbReference>
<protein>
    <recommendedName>
        <fullName evidence="2">NIF system FeS cluster assembly NifU C-terminal domain-containing protein</fullName>
    </recommendedName>
</protein>
<organism evidence="1">
    <name type="scientific">marine sediment metagenome</name>
    <dbReference type="NCBI Taxonomy" id="412755"/>
    <lineage>
        <taxon>unclassified sequences</taxon>
        <taxon>metagenomes</taxon>
        <taxon>ecological metagenomes</taxon>
    </lineage>
</organism>
<sequence length="96" mass="11465">MPKNPFDNINVNEILAEYNKYRSPEVTTKFLRFKDGKLVLEFEGTFCNTCGFHDYFEDFIYEMKRLNKIELKVDDIKESGFQKFIVIYSISDKPFL</sequence>
<evidence type="ECO:0000313" key="1">
    <source>
        <dbReference type="EMBL" id="GAG26449.1"/>
    </source>
</evidence>
<comment type="caution">
    <text evidence="1">The sequence shown here is derived from an EMBL/GenBank/DDBJ whole genome shotgun (WGS) entry which is preliminary data.</text>
</comment>
<proteinExistence type="predicted"/>
<name>X0W6E5_9ZZZZ</name>
<reference evidence="1" key="1">
    <citation type="journal article" date="2014" name="Front. Microbiol.">
        <title>High frequency of phylogenetically diverse reductive dehalogenase-homologous genes in deep subseafloor sedimentary metagenomes.</title>
        <authorList>
            <person name="Kawai M."/>
            <person name="Futagami T."/>
            <person name="Toyoda A."/>
            <person name="Takaki Y."/>
            <person name="Nishi S."/>
            <person name="Hori S."/>
            <person name="Arai W."/>
            <person name="Tsubouchi T."/>
            <person name="Morono Y."/>
            <person name="Uchiyama I."/>
            <person name="Ito T."/>
            <person name="Fujiyama A."/>
            <person name="Inagaki F."/>
            <person name="Takami H."/>
        </authorList>
    </citation>
    <scope>NUCLEOTIDE SEQUENCE</scope>
    <source>
        <strain evidence="1">Expedition CK06-06</strain>
    </source>
</reference>
<accession>X0W6E5</accession>
<gene>
    <name evidence="1" type="ORF">S01H1_49995</name>
</gene>
<evidence type="ECO:0008006" key="2">
    <source>
        <dbReference type="Google" id="ProtNLM"/>
    </source>
</evidence>